<sequence length="60" mass="5637">MAPGGAAGALVSATAGRAGGSRAGERGEPPAVGGRLAGGAARLVCEVPEHGAGRQQRDGS</sequence>
<reference evidence="2" key="1">
    <citation type="journal article" date="2022" name="bioRxiv">
        <title>Sequencing and chromosome-scale assembly of the giantPleurodeles waltlgenome.</title>
        <authorList>
            <person name="Brown T."/>
            <person name="Elewa A."/>
            <person name="Iarovenko S."/>
            <person name="Subramanian E."/>
            <person name="Araus A.J."/>
            <person name="Petzold A."/>
            <person name="Susuki M."/>
            <person name="Suzuki K.-i.T."/>
            <person name="Hayashi T."/>
            <person name="Toyoda A."/>
            <person name="Oliveira C."/>
            <person name="Osipova E."/>
            <person name="Leigh N.D."/>
            <person name="Simon A."/>
            <person name="Yun M.H."/>
        </authorList>
    </citation>
    <scope>NUCLEOTIDE SEQUENCE</scope>
    <source>
        <strain evidence="2">20211129_DDA</strain>
        <tissue evidence="2">Liver</tissue>
    </source>
</reference>
<keyword evidence="3" id="KW-1185">Reference proteome</keyword>
<gene>
    <name evidence="2" type="ORF">NDU88_001515</name>
</gene>
<evidence type="ECO:0000313" key="2">
    <source>
        <dbReference type="EMBL" id="KAJ1113261.1"/>
    </source>
</evidence>
<dbReference type="AlphaFoldDB" id="A0AAV7NCN5"/>
<comment type="caution">
    <text evidence="2">The sequence shown here is derived from an EMBL/GenBank/DDBJ whole genome shotgun (WGS) entry which is preliminary data.</text>
</comment>
<organism evidence="2 3">
    <name type="scientific">Pleurodeles waltl</name>
    <name type="common">Iberian ribbed newt</name>
    <dbReference type="NCBI Taxonomy" id="8319"/>
    <lineage>
        <taxon>Eukaryota</taxon>
        <taxon>Metazoa</taxon>
        <taxon>Chordata</taxon>
        <taxon>Craniata</taxon>
        <taxon>Vertebrata</taxon>
        <taxon>Euteleostomi</taxon>
        <taxon>Amphibia</taxon>
        <taxon>Batrachia</taxon>
        <taxon>Caudata</taxon>
        <taxon>Salamandroidea</taxon>
        <taxon>Salamandridae</taxon>
        <taxon>Pleurodelinae</taxon>
        <taxon>Pleurodeles</taxon>
    </lineage>
</organism>
<evidence type="ECO:0000313" key="3">
    <source>
        <dbReference type="Proteomes" id="UP001066276"/>
    </source>
</evidence>
<name>A0AAV7NCN5_PLEWA</name>
<evidence type="ECO:0000256" key="1">
    <source>
        <dbReference type="SAM" id="MobiDB-lite"/>
    </source>
</evidence>
<feature type="region of interest" description="Disordered" evidence="1">
    <location>
        <begin position="1"/>
        <end position="35"/>
    </location>
</feature>
<accession>A0AAV7NCN5</accession>
<feature type="non-terminal residue" evidence="2">
    <location>
        <position position="60"/>
    </location>
</feature>
<protein>
    <submittedName>
        <fullName evidence="2">Uncharacterized protein</fullName>
    </submittedName>
</protein>
<dbReference type="EMBL" id="JANPWB010000012">
    <property type="protein sequence ID" value="KAJ1113261.1"/>
    <property type="molecule type" value="Genomic_DNA"/>
</dbReference>
<dbReference type="Proteomes" id="UP001066276">
    <property type="component" value="Chromosome 8"/>
</dbReference>
<proteinExistence type="predicted"/>